<name>A0ABT9L532_9ACTN</name>
<keyword evidence="3" id="KW-1185">Reference proteome</keyword>
<organism evidence="2 3">
    <name type="scientific">Streptomyces demainii</name>
    <dbReference type="NCBI Taxonomy" id="588122"/>
    <lineage>
        <taxon>Bacteria</taxon>
        <taxon>Bacillati</taxon>
        <taxon>Actinomycetota</taxon>
        <taxon>Actinomycetes</taxon>
        <taxon>Kitasatosporales</taxon>
        <taxon>Streptomycetaceae</taxon>
        <taxon>Streptomyces</taxon>
    </lineage>
</organism>
<reference evidence="2 3" key="1">
    <citation type="submission" date="2023-07" db="EMBL/GenBank/DDBJ databases">
        <title>Sequencing the genomes of 1000 actinobacteria strains.</title>
        <authorList>
            <person name="Klenk H.-P."/>
        </authorList>
    </citation>
    <scope>NUCLEOTIDE SEQUENCE [LARGE SCALE GENOMIC DNA]</scope>
    <source>
        <strain evidence="2 3">DSM 41600</strain>
    </source>
</reference>
<dbReference type="EMBL" id="JAURUE010000002">
    <property type="protein sequence ID" value="MDP9615823.1"/>
    <property type="molecule type" value="Genomic_DNA"/>
</dbReference>
<feature type="compositionally biased region" description="Basic residues" evidence="1">
    <location>
        <begin position="95"/>
        <end position="106"/>
    </location>
</feature>
<accession>A0ABT9L532</accession>
<gene>
    <name evidence="2" type="ORF">JOF35_008161</name>
</gene>
<evidence type="ECO:0000313" key="2">
    <source>
        <dbReference type="EMBL" id="MDP9615823.1"/>
    </source>
</evidence>
<dbReference type="Proteomes" id="UP001234880">
    <property type="component" value="Unassembled WGS sequence"/>
</dbReference>
<sequence length="106" mass="11590">MISATLRLSRCSVMAVVVFFRSRWVRGADGAPHRRAGGVPGRPAPKPPSAATTPPDPSVSSYATEPGRPTSRQPGRALPGCRAPRRPAMLSSYRRPCRSRRSRLRR</sequence>
<evidence type="ECO:0000256" key="1">
    <source>
        <dbReference type="SAM" id="MobiDB-lite"/>
    </source>
</evidence>
<feature type="region of interest" description="Disordered" evidence="1">
    <location>
        <begin position="29"/>
        <end position="106"/>
    </location>
</feature>
<comment type="caution">
    <text evidence="2">The sequence shown here is derived from an EMBL/GenBank/DDBJ whole genome shotgun (WGS) entry which is preliminary data.</text>
</comment>
<protein>
    <recommendedName>
        <fullName evidence="4">Secreted protein</fullName>
    </recommendedName>
</protein>
<feature type="compositionally biased region" description="Low complexity" evidence="1">
    <location>
        <begin position="49"/>
        <end position="61"/>
    </location>
</feature>
<proteinExistence type="predicted"/>
<evidence type="ECO:0000313" key="3">
    <source>
        <dbReference type="Proteomes" id="UP001234880"/>
    </source>
</evidence>
<evidence type="ECO:0008006" key="4">
    <source>
        <dbReference type="Google" id="ProtNLM"/>
    </source>
</evidence>